<evidence type="ECO:0000313" key="5">
    <source>
        <dbReference type="Proteomes" id="UP000051491"/>
    </source>
</evidence>
<proteinExistence type="predicted"/>
<dbReference type="PATRIC" id="fig|89059.3.peg.2341"/>
<organism evidence="3 5">
    <name type="scientific">Ligilactobacillus acidipiscis</name>
    <dbReference type="NCBI Taxonomy" id="89059"/>
    <lineage>
        <taxon>Bacteria</taxon>
        <taxon>Bacillati</taxon>
        <taxon>Bacillota</taxon>
        <taxon>Bacilli</taxon>
        <taxon>Lactobacillales</taxon>
        <taxon>Lactobacillaceae</taxon>
        <taxon>Ligilactobacillus</taxon>
    </lineage>
</organism>
<reference evidence="6" key="3">
    <citation type="submission" date="2016-11" db="EMBL/GenBank/DDBJ databases">
        <authorList>
            <person name="Papadimitriou K."/>
        </authorList>
    </citation>
    <scope>NUCLEOTIDE SEQUENCE [LARGE SCALE GENOMIC DNA]</scope>
    <source>
        <strain evidence="6">ACA-DC 1533</strain>
    </source>
</reference>
<dbReference type="Proteomes" id="UP000190935">
    <property type="component" value="Chromosome I"/>
</dbReference>
<dbReference type="InterPro" id="IPR005182">
    <property type="entry name" value="YdbS-like_PH"/>
</dbReference>
<evidence type="ECO:0000313" key="6">
    <source>
        <dbReference type="Proteomes" id="UP000190935"/>
    </source>
</evidence>
<evidence type="ECO:0000259" key="2">
    <source>
        <dbReference type="Pfam" id="PF03703"/>
    </source>
</evidence>
<accession>A0A0R2JVC1</accession>
<evidence type="ECO:0000256" key="1">
    <source>
        <dbReference type="SAM" id="Phobius"/>
    </source>
</evidence>
<dbReference type="EMBL" id="JQBK01000092">
    <property type="protein sequence ID" value="KRN81009.1"/>
    <property type="molecule type" value="Genomic_DNA"/>
</dbReference>
<protein>
    <recommendedName>
        <fullName evidence="2">YdbS-like PH domain-containing protein</fullName>
    </recommendedName>
</protein>
<evidence type="ECO:0000313" key="4">
    <source>
        <dbReference type="EMBL" id="SFV40034.1"/>
    </source>
</evidence>
<gene>
    <name evidence="3" type="ORF">IV43_GL002220</name>
    <name evidence="4" type="ORF">LAC1533_0614</name>
</gene>
<dbReference type="KEGG" id="laca:LAC1533_0614"/>
<dbReference type="STRING" id="89059.LAC1533_0614"/>
<dbReference type="GeneID" id="95348687"/>
<dbReference type="AlphaFoldDB" id="A0A0R2JVC1"/>
<dbReference type="Pfam" id="PF03703">
    <property type="entry name" value="bPH_2"/>
    <property type="match status" value="1"/>
</dbReference>
<dbReference type="Proteomes" id="UP000051491">
    <property type="component" value="Unassembled WGS sequence"/>
</dbReference>
<dbReference type="PANTHER" id="PTHR34473:SF2">
    <property type="entry name" value="UPF0699 TRANSMEMBRANE PROTEIN YDBT"/>
    <property type="match status" value="1"/>
</dbReference>
<dbReference type="EMBL" id="LT630287">
    <property type="protein sequence ID" value="SFV40034.1"/>
    <property type="molecule type" value="Genomic_DNA"/>
</dbReference>
<name>A0A0R2JVC1_9LACO</name>
<feature type="transmembrane region" description="Helical" evidence="1">
    <location>
        <begin position="49"/>
        <end position="67"/>
    </location>
</feature>
<dbReference type="RefSeq" id="WP_010497379.1">
    <property type="nucleotide sequence ID" value="NZ_CP173417.1"/>
</dbReference>
<keyword evidence="1" id="KW-0472">Membrane</keyword>
<dbReference type="PANTHER" id="PTHR34473">
    <property type="entry name" value="UPF0699 TRANSMEMBRANE PROTEIN YDBS"/>
    <property type="match status" value="1"/>
</dbReference>
<reference evidence="4" key="2">
    <citation type="submission" date="2016-11" db="EMBL/GenBank/DDBJ databases">
        <authorList>
            <person name="Jaros S."/>
            <person name="Januszkiewicz K."/>
            <person name="Wedrychowicz H."/>
        </authorList>
    </citation>
    <scope>NUCLEOTIDE SEQUENCE [LARGE SCALE GENOMIC DNA]</scope>
    <source>
        <strain evidence="4">ACA-DC 1533</strain>
    </source>
</reference>
<keyword evidence="1" id="KW-0812">Transmembrane</keyword>
<feature type="transmembrane region" description="Helical" evidence="1">
    <location>
        <begin position="20"/>
        <end position="37"/>
    </location>
</feature>
<evidence type="ECO:0000313" key="3">
    <source>
        <dbReference type="EMBL" id="KRN81009.1"/>
    </source>
</evidence>
<reference evidence="3 5" key="1">
    <citation type="journal article" date="2015" name="Genome Announc.">
        <title>Expanding the biotechnology potential of lactobacilli through comparative genomics of 213 strains and associated genera.</title>
        <authorList>
            <person name="Sun Z."/>
            <person name="Harris H.M."/>
            <person name="McCann A."/>
            <person name="Guo C."/>
            <person name="Argimon S."/>
            <person name="Zhang W."/>
            <person name="Yang X."/>
            <person name="Jeffery I.B."/>
            <person name="Cooney J.C."/>
            <person name="Kagawa T.F."/>
            <person name="Liu W."/>
            <person name="Song Y."/>
            <person name="Salvetti E."/>
            <person name="Wrobel A."/>
            <person name="Rasinkangas P."/>
            <person name="Parkhill J."/>
            <person name="Rea M.C."/>
            <person name="O'Sullivan O."/>
            <person name="Ritari J."/>
            <person name="Douillard F.P."/>
            <person name="Paul Ross R."/>
            <person name="Yang R."/>
            <person name="Briner A.E."/>
            <person name="Felis G.E."/>
            <person name="de Vos W.M."/>
            <person name="Barrangou R."/>
            <person name="Klaenhammer T.R."/>
            <person name="Caufield P.W."/>
            <person name="Cui Y."/>
            <person name="Zhang H."/>
            <person name="O'Toole P.W."/>
        </authorList>
    </citation>
    <scope>NUCLEOTIDE SEQUENCE [LARGE SCALE GENOMIC DNA]</scope>
    <source>
        <strain evidence="3 5">DSM 15353</strain>
    </source>
</reference>
<dbReference type="OrthoDB" id="1750577at2"/>
<sequence>MEKSQHLPERIKKVWKISALLSLVVGSVMCAVIYWVVDHFDWPGWINYIAWMLVLLDFVVELLIIPYRYRFWLYQITTTDVEIESGFFLHKQTAIPIARIQNVTLQAGPLFQLFHLQSVKIETAAAAHEIAGVLPESAVQLKQRLMELTQEEDVNAS</sequence>
<keyword evidence="1" id="KW-1133">Transmembrane helix</keyword>
<feature type="domain" description="YdbS-like PH" evidence="2">
    <location>
        <begin position="69"/>
        <end position="139"/>
    </location>
</feature>